<feature type="region of interest" description="Disordered" evidence="1">
    <location>
        <begin position="294"/>
        <end position="359"/>
    </location>
</feature>
<proteinExistence type="predicted"/>
<dbReference type="EMBL" id="LCWV01000005">
    <property type="protein sequence ID" value="PWI73383.1"/>
    <property type="molecule type" value="Genomic_DNA"/>
</dbReference>
<protein>
    <submittedName>
        <fullName evidence="2">Uncharacterized protein</fullName>
    </submittedName>
</protein>
<evidence type="ECO:0000313" key="3">
    <source>
        <dbReference type="Proteomes" id="UP000245956"/>
    </source>
</evidence>
<gene>
    <name evidence="2" type="ORF">PCL_10398</name>
</gene>
<feature type="compositionally biased region" description="Polar residues" evidence="1">
    <location>
        <begin position="373"/>
        <end position="384"/>
    </location>
</feature>
<sequence length="404" mass="43309">MPGEVDVGYFDSHFPAIKNSQSALTTRLPLPHSSSKARKLDDEQRGWHQAATGALGLNMVLDTLATRPIHDDEYRPRATPHRFLRARLAQQRPAAAMDGMLRRLVAAGCVCPLSDALAGRALPGQAVDPPPPPRQPRRLTSSRCRGSVSVSQALWNVQRARANCLARMRRRPVSLARGGARVAWWKGAQSQRWLGWSLITALRARCTSRAAPFVDYEKREGKPVALSLKRTAAPGGSNTAMLGADVPGHDACCRTVGLVDEVTGLPAQPVRDSRTWAAPVVQLVSSATRARVRKCRVGAPRGRPEAARGSIPGAQSADGGSGRAFGRRPRASCAVSRVCSEPAQHEPVQAADKETRTQDVASRWLAEKAGPNTPHTSKPSSTPGTLRVAMGVLNIVSPPNGKPN</sequence>
<dbReference type="Proteomes" id="UP000245956">
    <property type="component" value="Unassembled WGS sequence"/>
</dbReference>
<reference evidence="2 3" key="1">
    <citation type="journal article" date="2016" name="Front. Microbiol.">
        <title>Genome and transcriptome sequences reveal the specific parasitism of the nematophagous Purpureocillium lilacinum 36-1.</title>
        <authorList>
            <person name="Xie J."/>
            <person name="Li S."/>
            <person name="Mo C."/>
            <person name="Xiao X."/>
            <person name="Peng D."/>
            <person name="Wang G."/>
            <person name="Xiao Y."/>
        </authorList>
    </citation>
    <scope>NUCLEOTIDE SEQUENCE [LARGE SCALE GENOMIC DNA]</scope>
    <source>
        <strain evidence="2 3">36-1</strain>
    </source>
</reference>
<evidence type="ECO:0000256" key="1">
    <source>
        <dbReference type="SAM" id="MobiDB-lite"/>
    </source>
</evidence>
<organism evidence="2 3">
    <name type="scientific">Purpureocillium lilacinum</name>
    <name type="common">Paecilomyces lilacinus</name>
    <dbReference type="NCBI Taxonomy" id="33203"/>
    <lineage>
        <taxon>Eukaryota</taxon>
        <taxon>Fungi</taxon>
        <taxon>Dikarya</taxon>
        <taxon>Ascomycota</taxon>
        <taxon>Pezizomycotina</taxon>
        <taxon>Sordariomycetes</taxon>
        <taxon>Hypocreomycetidae</taxon>
        <taxon>Hypocreales</taxon>
        <taxon>Ophiocordycipitaceae</taxon>
        <taxon>Purpureocillium</taxon>
    </lineage>
</organism>
<evidence type="ECO:0000313" key="2">
    <source>
        <dbReference type="EMBL" id="PWI73383.1"/>
    </source>
</evidence>
<dbReference type="AlphaFoldDB" id="A0A2U3EFX9"/>
<feature type="region of interest" description="Disordered" evidence="1">
    <location>
        <begin position="122"/>
        <end position="143"/>
    </location>
</feature>
<comment type="caution">
    <text evidence="2">The sequence shown here is derived from an EMBL/GenBank/DDBJ whole genome shotgun (WGS) entry which is preliminary data.</text>
</comment>
<name>A0A2U3EFX9_PURLI</name>
<accession>A0A2U3EFX9</accession>
<feature type="region of interest" description="Disordered" evidence="1">
    <location>
        <begin position="366"/>
        <end position="385"/>
    </location>
</feature>